<keyword evidence="3" id="KW-1185">Reference proteome</keyword>
<evidence type="ECO:0000313" key="4">
    <source>
        <dbReference type="WBParaSite" id="HNAJ_0000446501-mRNA-1"/>
    </source>
</evidence>
<reference evidence="4" key="1">
    <citation type="submission" date="2017-02" db="UniProtKB">
        <authorList>
            <consortium name="WormBaseParasite"/>
        </authorList>
    </citation>
    <scope>IDENTIFICATION</scope>
</reference>
<sequence length="205" mass="23126">MTDLIRPIENDQADLRSKELNLRGLNGDAFHDTKPSESNWEGWSHDSKFSTKGRKPPSLNLKISNSMKKKGITSYPSDLSEPDYLKNVATFKLTPSGSEESSNTDRQSSFDDSENKVRYRPKNGRNCVCKGRYKPASTDSSISEETDGSLTKSQKADILCEQLRLELMENFNDQIKKTVEHAVDRILERAEIGPSVVERNLIKAK</sequence>
<dbReference type="EMBL" id="UZAE01003160">
    <property type="protein sequence ID" value="VDO00323.1"/>
    <property type="molecule type" value="Genomic_DNA"/>
</dbReference>
<dbReference type="WBParaSite" id="HNAJ_0000446501-mRNA-1">
    <property type="protein sequence ID" value="HNAJ_0000446501-mRNA-1"/>
    <property type="gene ID" value="HNAJ_0000446501"/>
</dbReference>
<evidence type="ECO:0000313" key="2">
    <source>
        <dbReference type="EMBL" id="VDO00323.1"/>
    </source>
</evidence>
<dbReference type="AlphaFoldDB" id="A0A0R3TBM6"/>
<feature type="compositionally biased region" description="Polar residues" evidence="1">
    <location>
        <begin position="94"/>
        <end position="107"/>
    </location>
</feature>
<name>A0A0R3TBM6_RODNA</name>
<gene>
    <name evidence="2" type="ORF">HNAJ_LOCUS4463</name>
</gene>
<protein>
    <submittedName>
        <fullName evidence="4">VASP_tetra domain-containing protein</fullName>
    </submittedName>
</protein>
<evidence type="ECO:0000256" key="1">
    <source>
        <dbReference type="SAM" id="MobiDB-lite"/>
    </source>
</evidence>
<feature type="region of interest" description="Disordered" evidence="1">
    <location>
        <begin position="94"/>
        <end position="153"/>
    </location>
</feature>
<dbReference type="Proteomes" id="UP000278807">
    <property type="component" value="Unassembled WGS sequence"/>
</dbReference>
<organism evidence="4">
    <name type="scientific">Rodentolepis nana</name>
    <name type="common">Dwarf tapeworm</name>
    <name type="synonym">Hymenolepis nana</name>
    <dbReference type="NCBI Taxonomy" id="102285"/>
    <lineage>
        <taxon>Eukaryota</taxon>
        <taxon>Metazoa</taxon>
        <taxon>Spiralia</taxon>
        <taxon>Lophotrochozoa</taxon>
        <taxon>Platyhelminthes</taxon>
        <taxon>Cestoda</taxon>
        <taxon>Eucestoda</taxon>
        <taxon>Cyclophyllidea</taxon>
        <taxon>Hymenolepididae</taxon>
        <taxon>Rodentolepis</taxon>
    </lineage>
</organism>
<evidence type="ECO:0000313" key="3">
    <source>
        <dbReference type="Proteomes" id="UP000278807"/>
    </source>
</evidence>
<feature type="region of interest" description="Disordered" evidence="1">
    <location>
        <begin position="25"/>
        <end position="79"/>
    </location>
</feature>
<accession>A0A0R3TBM6</accession>
<reference evidence="2 3" key="2">
    <citation type="submission" date="2018-11" db="EMBL/GenBank/DDBJ databases">
        <authorList>
            <consortium name="Pathogen Informatics"/>
        </authorList>
    </citation>
    <scope>NUCLEOTIDE SEQUENCE [LARGE SCALE GENOMIC DNA]</scope>
</reference>
<proteinExistence type="predicted"/>